<dbReference type="InterPro" id="IPR025573">
    <property type="entry name" value="YwpF"/>
</dbReference>
<protein>
    <submittedName>
        <fullName evidence="1">YwpF family protein</fullName>
    </submittedName>
</protein>
<dbReference type="Pfam" id="PF14183">
    <property type="entry name" value="YwpF"/>
    <property type="match status" value="1"/>
</dbReference>
<gene>
    <name evidence="1" type="ORF">ACFPOH_02380</name>
</gene>
<reference evidence="2" key="1">
    <citation type="journal article" date="2019" name="Int. J. Syst. Evol. Microbiol.">
        <title>The Global Catalogue of Microorganisms (GCM) 10K type strain sequencing project: providing services to taxonomists for standard genome sequencing and annotation.</title>
        <authorList>
            <consortium name="The Broad Institute Genomics Platform"/>
            <consortium name="The Broad Institute Genome Sequencing Center for Infectious Disease"/>
            <person name="Wu L."/>
            <person name="Ma J."/>
        </authorList>
    </citation>
    <scope>NUCLEOTIDE SEQUENCE [LARGE SCALE GENOMIC DNA]</scope>
    <source>
        <strain evidence="2">CCUG 56331</strain>
    </source>
</reference>
<name>A0ABW0R789_9BACL</name>
<dbReference type="RefSeq" id="WP_342470294.1">
    <property type="nucleotide sequence ID" value="NZ_JBHSNQ010000031.1"/>
</dbReference>
<dbReference type="EMBL" id="JBHSNQ010000031">
    <property type="protein sequence ID" value="MFC5540626.1"/>
    <property type="molecule type" value="Genomic_DNA"/>
</dbReference>
<keyword evidence="2" id="KW-1185">Reference proteome</keyword>
<accession>A0ABW0R789</accession>
<comment type="caution">
    <text evidence="1">The sequence shown here is derived from an EMBL/GenBank/DDBJ whole genome shotgun (WGS) entry which is preliminary data.</text>
</comment>
<evidence type="ECO:0000313" key="1">
    <source>
        <dbReference type="EMBL" id="MFC5540626.1"/>
    </source>
</evidence>
<organism evidence="1 2">
    <name type="scientific">Ureibacillus suwonensis</name>
    <dbReference type="NCBI Taxonomy" id="313007"/>
    <lineage>
        <taxon>Bacteria</taxon>
        <taxon>Bacillati</taxon>
        <taxon>Bacillota</taxon>
        <taxon>Bacilli</taxon>
        <taxon>Bacillales</taxon>
        <taxon>Caryophanaceae</taxon>
        <taxon>Ureibacillus</taxon>
    </lineage>
</organism>
<sequence length="141" mass="16673">MKTFKMISFQFEHDGVEIPLIDGIIINQENHEKTWILELFTEQPYRKHFERLWETRESFDVQVTITSPDNEPAPFTVKVETIEEIGDRLSVLMKGHVRTVRLKYAEQLLQTLLEKNLSKEELLSEFRKGMRERPLLKGENG</sequence>
<evidence type="ECO:0000313" key="2">
    <source>
        <dbReference type="Proteomes" id="UP001595978"/>
    </source>
</evidence>
<proteinExistence type="predicted"/>
<dbReference type="Proteomes" id="UP001595978">
    <property type="component" value="Unassembled WGS sequence"/>
</dbReference>